<dbReference type="Proteomes" id="UP001642409">
    <property type="component" value="Unassembled WGS sequence"/>
</dbReference>
<reference evidence="2 3" key="2">
    <citation type="submission" date="2024-07" db="EMBL/GenBank/DDBJ databases">
        <authorList>
            <person name="Akdeniz Z."/>
        </authorList>
    </citation>
    <scope>NUCLEOTIDE SEQUENCE [LARGE SCALE GENOMIC DNA]</scope>
</reference>
<evidence type="ECO:0000313" key="3">
    <source>
        <dbReference type="Proteomes" id="UP001642409"/>
    </source>
</evidence>
<dbReference type="AlphaFoldDB" id="A0AA86TUT1"/>
<evidence type="ECO:0000313" key="2">
    <source>
        <dbReference type="EMBL" id="CAL5992844.1"/>
    </source>
</evidence>
<name>A0AA86TUT1_9EUKA</name>
<gene>
    <name evidence="2" type="ORF">HINF_LOCUS12779</name>
    <name evidence="1" type="ORF">HINF_LOCUS17310</name>
</gene>
<proteinExistence type="predicted"/>
<evidence type="ECO:0000313" key="1">
    <source>
        <dbReference type="EMBL" id="CAI9929665.1"/>
    </source>
</evidence>
<reference evidence="1" key="1">
    <citation type="submission" date="2023-06" db="EMBL/GenBank/DDBJ databases">
        <authorList>
            <person name="Kurt Z."/>
        </authorList>
    </citation>
    <scope>NUCLEOTIDE SEQUENCE</scope>
</reference>
<organism evidence="1">
    <name type="scientific">Hexamita inflata</name>
    <dbReference type="NCBI Taxonomy" id="28002"/>
    <lineage>
        <taxon>Eukaryota</taxon>
        <taxon>Metamonada</taxon>
        <taxon>Diplomonadida</taxon>
        <taxon>Hexamitidae</taxon>
        <taxon>Hexamitinae</taxon>
        <taxon>Hexamita</taxon>
    </lineage>
</organism>
<comment type="caution">
    <text evidence="1">The sequence shown here is derived from an EMBL/GenBank/DDBJ whole genome shotgun (WGS) entry which is preliminary data.</text>
</comment>
<accession>A0AA86TUT1</accession>
<dbReference type="EMBL" id="CATOUU010000440">
    <property type="protein sequence ID" value="CAI9929665.1"/>
    <property type="molecule type" value="Genomic_DNA"/>
</dbReference>
<protein>
    <submittedName>
        <fullName evidence="2">Hypothetical_protein</fullName>
    </submittedName>
</protein>
<keyword evidence="3" id="KW-1185">Reference proteome</keyword>
<sequence>MNEGTKTISSPKTVFPLSKWTQPVIYALAESLVDRFNLIRQLDFQTGSRFQVSLCSLFLSGLHVRLIRCIGIACWWLPLTHCFINLIRFLLSLFVLQIPNFGVYCGGRLTISQGLATLMSFQVSQFLRNSTISRIVCAGSRNHINTHKNETLGLESSEIIIISELQRVPKRRFCGFRPTVSTVFTTAVHI</sequence>
<dbReference type="EMBL" id="CAXDID020000029">
    <property type="protein sequence ID" value="CAL5992844.1"/>
    <property type="molecule type" value="Genomic_DNA"/>
</dbReference>